<dbReference type="SUPFAM" id="SSF54928">
    <property type="entry name" value="RNA-binding domain, RBD"/>
    <property type="match status" value="1"/>
</dbReference>
<gene>
    <name evidence="6" type="primary">LOC112694151</name>
</gene>
<evidence type="ECO:0000256" key="2">
    <source>
        <dbReference type="PROSITE-ProRule" id="PRU00176"/>
    </source>
</evidence>
<sequence length="151" mass="16997">MSHRDWDQSCKVYIGNLGQNGTKHEIEASFTKYGPLKNTWIARNPPGFAFVEFEDPRDAEDAVRGLDGTRICGVRVRVEMSSNRPRSGRDGRGGVDRRGGGGGGGGYNRGPPRYNDRYNDRSRSRSPKRRAPPSRSRSRSYSPRQRRTSHS</sequence>
<evidence type="ECO:0000313" key="6">
    <source>
        <dbReference type="RefSeq" id="XP_025425320.1"/>
    </source>
</evidence>
<dbReference type="PROSITE" id="PS50102">
    <property type="entry name" value="RRM"/>
    <property type="match status" value="1"/>
</dbReference>
<feature type="domain" description="RRM" evidence="4">
    <location>
        <begin position="10"/>
        <end position="83"/>
    </location>
</feature>
<feature type="region of interest" description="Disordered" evidence="3">
    <location>
        <begin position="77"/>
        <end position="151"/>
    </location>
</feature>
<dbReference type="InterPro" id="IPR050907">
    <property type="entry name" value="SRSF"/>
</dbReference>
<dbReference type="OrthoDB" id="5970at2759"/>
<evidence type="ECO:0000256" key="3">
    <source>
        <dbReference type="SAM" id="MobiDB-lite"/>
    </source>
</evidence>
<feature type="compositionally biased region" description="Basic and acidic residues" evidence="3">
    <location>
        <begin position="114"/>
        <end position="123"/>
    </location>
</feature>
<dbReference type="SMART" id="SM00360">
    <property type="entry name" value="RRM"/>
    <property type="match status" value="1"/>
</dbReference>
<dbReference type="InterPro" id="IPR012677">
    <property type="entry name" value="Nucleotide-bd_a/b_plait_sf"/>
</dbReference>
<dbReference type="InterPro" id="IPR035979">
    <property type="entry name" value="RBD_domain_sf"/>
</dbReference>
<protein>
    <submittedName>
        <fullName evidence="6">RNA-binding protein 1-like isoform X1</fullName>
    </submittedName>
</protein>
<evidence type="ECO:0000259" key="4">
    <source>
        <dbReference type="PROSITE" id="PS50102"/>
    </source>
</evidence>
<organism evidence="5 6">
    <name type="scientific">Sipha flava</name>
    <name type="common">yellow sugarcane aphid</name>
    <dbReference type="NCBI Taxonomy" id="143950"/>
    <lineage>
        <taxon>Eukaryota</taxon>
        <taxon>Metazoa</taxon>
        <taxon>Ecdysozoa</taxon>
        <taxon>Arthropoda</taxon>
        <taxon>Hexapoda</taxon>
        <taxon>Insecta</taxon>
        <taxon>Pterygota</taxon>
        <taxon>Neoptera</taxon>
        <taxon>Paraneoptera</taxon>
        <taxon>Hemiptera</taxon>
        <taxon>Sternorrhyncha</taxon>
        <taxon>Aphidomorpha</taxon>
        <taxon>Aphidoidea</taxon>
        <taxon>Aphididae</taxon>
        <taxon>Sipha</taxon>
    </lineage>
</organism>
<keyword evidence="1 2" id="KW-0694">RNA-binding</keyword>
<keyword evidence="5" id="KW-1185">Reference proteome</keyword>
<evidence type="ECO:0000313" key="5">
    <source>
        <dbReference type="Proteomes" id="UP000694846"/>
    </source>
</evidence>
<dbReference type="Gene3D" id="3.30.70.330">
    <property type="match status" value="1"/>
</dbReference>
<dbReference type="RefSeq" id="XP_025425320.1">
    <property type="nucleotide sequence ID" value="XM_025569535.1"/>
</dbReference>
<dbReference type="FunFam" id="3.30.70.330:FF:000078">
    <property type="entry name" value="serine/arginine-rich splicing factor 7 isoform X1"/>
    <property type="match status" value="1"/>
</dbReference>
<name>A0A8B8GQL7_9HEMI</name>
<reference evidence="6" key="1">
    <citation type="submission" date="2025-08" db="UniProtKB">
        <authorList>
            <consortium name="RefSeq"/>
        </authorList>
    </citation>
    <scope>IDENTIFICATION</scope>
    <source>
        <tissue evidence="6">Whole body</tissue>
    </source>
</reference>
<feature type="compositionally biased region" description="Basic and acidic residues" evidence="3">
    <location>
        <begin position="87"/>
        <end position="99"/>
    </location>
</feature>
<dbReference type="CDD" id="cd12373">
    <property type="entry name" value="RRM_SRSF3_like"/>
    <property type="match status" value="1"/>
</dbReference>
<accession>A0A8B8GQL7</accession>
<feature type="compositionally biased region" description="Basic residues" evidence="3">
    <location>
        <begin position="124"/>
        <end position="151"/>
    </location>
</feature>
<dbReference type="InterPro" id="IPR000504">
    <property type="entry name" value="RRM_dom"/>
</dbReference>
<dbReference type="Pfam" id="PF00076">
    <property type="entry name" value="RRM_1"/>
    <property type="match status" value="1"/>
</dbReference>
<dbReference type="GO" id="GO:0003723">
    <property type="term" value="F:RNA binding"/>
    <property type="evidence" value="ECO:0007669"/>
    <property type="project" value="UniProtKB-UniRule"/>
</dbReference>
<evidence type="ECO:0000256" key="1">
    <source>
        <dbReference type="ARBA" id="ARBA00022884"/>
    </source>
</evidence>
<dbReference type="GeneID" id="112694151"/>
<dbReference type="AlphaFoldDB" id="A0A8B8GQL7"/>
<dbReference type="Proteomes" id="UP000694846">
    <property type="component" value="Unplaced"/>
</dbReference>
<proteinExistence type="predicted"/>
<dbReference type="PANTHER" id="PTHR23147">
    <property type="entry name" value="SERINE/ARGININE RICH SPLICING FACTOR"/>
    <property type="match status" value="1"/>
</dbReference>